<evidence type="ECO:0000256" key="4">
    <source>
        <dbReference type="PROSITE-ProRule" id="PRU00024"/>
    </source>
</evidence>
<dbReference type="PANTHER" id="PTHR25465">
    <property type="entry name" value="B-BOX DOMAIN CONTAINING"/>
    <property type="match status" value="1"/>
</dbReference>
<dbReference type="InterPro" id="IPR058030">
    <property type="entry name" value="TRIM8/14/16/25/29/45/65_CC"/>
</dbReference>
<accession>A0A8M1KT80</accession>
<feature type="domain" description="B30.2/SPRY" evidence="8">
    <location>
        <begin position="353"/>
        <end position="551"/>
    </location>
</feature>
<dbReference type="KEGG" id="char:116222036"/>
<proteinExistence type="predicted"/>
<keyword evidence="5" id="KW-0175">Coiled coil</keyword>
<name>A0A8M1KT80_CLUHA</name>
<organism evidence="9 10">
    <name type="scientific">Clupea harengus</name>
    <name type="common">Atlantic herring</name>
    <dbReference type="NCBI Taxonomy" id="7950"/>
    <lineage>
        <taxon>Eukaryota</taxon>
        <taxon>Metazoa</taxon>
        <taxon>Chordata</taxon>
        <taxon>Craniata</taxon>
        <taxon>Vertebrata</taxon>
        <taxon>Euteleostomi</taxon>
        <taxon>Actinopterygii</taxon>
        <taxon>Neopterygii</taxon>
        <taxon>Teleostei</taxon>
        <taxon>Clupei</taxon>
        <taxon>Clupeiformes</taxon>
        <taxon>Clupeoidei</taxon>
        <taxon>Clupeidae</taxon>
        <taxon>Clupea</taxon>
    </lineage>
</organism>
<dbReference type="InterPro" id="IPR051051">
    <property type="entry name" value="E3_ubiq-ligase_TRIM/RNF"/>
</dbReference>
<sequence length="551" mass="63354">MAEANISVPENHFQCPICLELLKDPVTIPCGHSYCTDCIKKCWDQDEDKENGVYSCPQCRQTFNPRPVLGRNPILADMVAKLKAQGLQSTHSDDGFAGPDDVECTICVGRKRKADKSCLECLDSYCLIHLCRHEELHAGKKHKVVDAAVQLQKKMCSEHGKPLEAFCETDSKCVCVECIIDEHKGHDVVSLASAKENNQRKLQKSLQKEISERESELNRLRENVESLQSSAKASVEVSESNFTELLAFFERMRSEVPEMIRAQEKAELSREEQRQEEVNVLKTRAAEMEQLASKEAEVQFLQNLSLFSPEDLPRVTFNAKYAFRPTTVEFYLKRMMKEMEKTYSENVGLIWSHVKFGFLRCHHKQMKRYSVHPKFDSATAFRHHLISEDNTKVEWSHEVVSRGRRWDRFTDCRQVFCSDALPEHAYWEVEWSSVPDREFAIAVAYDDIEREGVDNDCRFGRNDESWCLELSGSCLSFFHNNVETEIPGPVPSRVGVYLNRQVGILSFYRITDRDCGHVNDVEIIFSVKARFNQKTLYPGFYVDSSCCAEVF</sequence>
<evidence type="ECO:0000259" key="7">
    <source>
        <dbReference type="PROSITE" id="PS50119"/>
    </source>
</evidence>
<dbReference type="InterPro" id="IPR003877">
    <property type="entry name" value="SPRY_dom"/>
</dbReference>
<dbReference type="PROSITE" id="PS50188">
    <property type="entry name" value="B302_SPRY"/>
    <property type="match status" value="1"/>
</dbReference>
<feature type="coiled-coil region" evidence="5">
    <location>
        <begin position="203"/>
        <end position="230"/>
    </location>
</feature>
<dbReference type="Pfam" id="PF00643">
    <property type="entry name" value="zf-B_box"/>
    <property type="match status" value="1"/>
</dbReference>
<dbReference type="Pfam" id="PF00622">
    <property type="entry name" value="SPRY"/>
    <property type="match status" value="1"/>
</dbReference>
<dbReference type="CDD" id="cd19769">
    <property type="entry name" value="Bbox2_TRIM16-like"/>
    <property type="match status" value="1"/>
</dbReference>
<evidence type="ECO:0000256" key="3">
    <source>
        <dbReference type="ARBA" id="ARBA00022833"/>
    </source>
</evidence>
<feature type="domain" description="B box-type" evidence="7">
    <location>
        <begin position="151"/>
        <end position="191"/>
    </location>
</feature>
<dbReference type="PROSITE" id="PS50089">
    <property type="entry name" value="ZF_RING_2"/>
    <property type="match status" value="1"/>
</dbReference>
<dbReference type="InterPro" id="IPR017907">
    <property type="entry name" value="Znf_RING_CS"/>
</dbReference>
<keyword evidence="9" id="KW-1185">Reference proteome</keyword>
<keyword evidence="2 4" id="KW-0863">Zinc-finger</keyword>
<reference evidence="10" key="1">
    <citation type="submission" date="2025-08" db="UniProtKB">
        <authorList>
            <consortium name="RefSeq"/>
        </authorList>
    </citation>
    <scope>IDENTIFICATION</scope>
</reference>
<dbReference type="Proteomes" id="UP000515152">
    <property type="component" value="Chromosome 10"/>
</dbReference>
<evidence type="ECO:0000256" key="2">
    <source>
        <dbReference type="ARBA" id="ARBA00022771"/>
    </source>
</evidence>
<dbReference type="AlphaFoldDB" id="A0A8M1KT80"/>
<dbReference type="InterPro" id="IPR000315">
    <property type="entry name" value="Znf_B-box"/>
</dbReference>
<dbReference type="Pfam" id="PF25600">
    <property type="entry name" value="TRIM_CC"/>
    <property type="match status" value="1"/>
</dbReference>
<dbReference type="SMART" id="SM00184">
    <property type="entry name" value="RING"/>
    <property type="match status" value="1"/>
</dbReference>
<feature type="domain" description="RING-type" evidence="6">
    <location>
        <begin position="15"/>
        <end position="60"/>
    </location>
</feature>
<dbReference type="RefSeq" id="XP_042564849.1">
    <property type="nucleotide sequence ID" value="XM_042708915.1"/>
</dbReference>
<dbReference type="PROSITE" id="PS00518">
    <property type="entry name" value="ZF_RING_1"/>
    <property type="match status" value="1"/>
</dbReference>
<evidence type="ECO:0000259" key="6">
    <source>
        <dbReference type="PROSITE" id="PS50089"/>
    </source>
</evidence>
<dbReference type="Pfam" id="PF15227">
    <property type="entry name" value="zf-C3HC4_4"/>
    <property type="match status" value="1"/>
</dbReference>
<evidence type="ECO:0000259" key="8">
    <source>
        <dbReference type="PROSITE" id="PS50188"/>
    </source>
</evidence>
<dbReference type="SMART" id="SM00336">
    <property type="entry name" value="BBOX"/>
    <property type="match status" value="1"/>
</dbReference>
<dbReference type="InterPro" id="IPR001841">
    <property type="entry name" value="Znf_RING"/>
</dbReference>
<evidence type="ECO:0000256" key="5">
    <source>
        <dbReference type="SAM" id="Coils"/>
    </source>
</evidence>
<evidence type="ECO:0000256" key="1">
    <source>
        <dbReference type="ARBA" id="ARBA00022723"/>
    </source>
</evidence>
<evidence type="ECO:0000313" key="10">
    <source>
        <dbReference type="RefSeq" id="XP_042564849.1"/>
    </source>
</evidence>
<gene>
    <name evidence="10" type="primary">LOC116222036</name>
</gene>
<dbReference type="PANTHER" id="PTHR25465:SF5">
    <property type="entry name" value="E3 UBIQUITIN_ISG15 LIGASE TRIM25-RELATED"/>
    <property type="match status" value="1"/>
</dbReference>
<evidence type="ECO:0000313" key="9">
    <source>
        <dbReference type="Proteomes" id="UP000515152"/>
    </source>
</evidence>
<keyword evidence="1" id="KW-0479">Metal-binding</keyword>
<protein>
    <submittedName>
        <fullName evidence="10">Tripartite motif-containing protein 16-like</fullName>
    </submittedName>
</protein>
<dbReference type="PROSITE" id="PS50119">
    <property type="entry name" value="ZF_BBOX"/>
    <property type="match status" value="1"/>
</dbReference>
<dbReference type="GeneID" id="116222036"/>
<dbReference type="InterPro" id="IPR001870">
    <property type="entry name" value="B30.2/SPRY"/>
</dbReference>
<keyword evidence="3" id="KW-0862">Zinc</keyword>
<dbReference type="OrthoDB" id="6499288at2759"/>
<dbReference type="GO" id="GO:0008270">
    <property type="term" value="F:zinc ion binding"/>
    <property type="evidence" value="ECO:0007669"/>
    <property type="project" value="UniProtKB-KW"/>
</dbReference>